<proteinExistence type="predicted"/>
<protein>
    <submittedName>
        <fullName evidence="1">Uncharacterized protein</fullName>
    </submittedName>
</protein>
<organism evidence="1 2">
    <name type="scientific">Pseudomonas amygdali pv. eriobotryae</name>
    <dbReference type="NCBI Taxonomy" id="129137"/>
    <lineage>
        <taxon>Bacteria</taxon>
        <taxon>Pseudomonadati</taxon>
        <taxon>Pseudomonadota</taxon>
        <taxon>Gammaproteobacteria</taxon>
        <taxon>Pseudomonadales</taxon>
        <taxon>Pseudomonadaceae</taxon>
        <taxon>Pseudomonas</taxon>
        <taxon>Pseudomonas amygdali</taxon>
    </lineage>
</organism>
<reference evidence="1 2" key="1">
    <citation type="submission" date="2015-09" db="EMBL/GenBank/DDBJ databases">
        <title>Genome announcement of multiple Pseudomonas syringae strains.</title>
        <authorList>
            <person name="Thakur S."/>
            <person name="Wang P.W."/>
            <person name="Gong Y."/>
            <person name="Weir B.S."/>
            <person name="Guttman D.S."/>
        </authorList>
    </citation>
    <scope>NUCLEOTIDE SEQUENCE [LARGE SCALE GENOMIC DNA]</scope>
    <source>
        <strain evidence="1 2">ICMP4455</strain>
    </source>
</reference>
<dbReference type="PATRIC" id="fig|129137.4.peg.1896"/>
<sequence>MPVPALPARSVTVLLSSTMKLLGSVTFAVGVRVAVQVAPPSLLARLDSVPLATLTSASVKLFTGSLKAKVTSDV</sequence>
<comment type="caution">
    <text evidence="1">The sequence shown here is derived from an EMBL/GenBank/DDBJ whole genome shotgun (WGS) entry which is preliminary data.</text>
</comment>
<gene>
    <name evidence="1" type="ORF">ALO70_01293</name>
</gene>
<dbReference type="AlphaFoldDB" id="A0A0P9R0D6"/>
<name>A0A0P9R0D6_PSEA0</name>
<dbReference type="EMBL" id="LJQI01000389">
    <property type="protein sequence ID" value="KPX21401.1"/>
    <property type="molecule type" value="Genomic_DNA"/>
</dbReference>
<dbReference type="Proteomes" id="UP000050490">
    <property type="component" value="Unassembled WGS sequence"/>
</dbReference>
<evidence type="ECO:0000313" key="1">
    <source>
        <dbReference type="EMBL" id="KPX21401.1"/>
    </source>
</evidence>
<accession>A0A0P9R0D6</accession>
<evidence type="ECO:0000313" key="2">
    <source>
        <dbReference type="Proteomes" id="UP000050490"/>
    </source>
</evidence>